<dbReference type="EMBL" id="UZAN01043962">
    <property type="protein sequence ID" value="VDP79686.1"/>
    <property type="molecule type" value="Genomic_DNA"/>
</dbReference>
<dbReference type="AlphaFoldDB" id="A0A3P8KKZ8"/>
<dbReference type="InterPro" id="IPR045244">
    <property type="entry name" value="PGM"/>
</dbReference>
<feature type="domain" description="Alpha-D-phosphohexomutase alpha/beta/alpha" evidence="4">
    <location>
        <begin position="3"/>
        <end position="80"/>
    </location>
</feature>
<dbReference type="InterPro" id="IPR036900">
    <property type="entry name" value="A-D-PHexomutase_C_sf"/>
</dbReference>
<dbReference type="InterPro" id="IPR016055">
    <property type="entry name" value="A-D-PHexomutase_a/b/a-I/II/III"/>
</dbReference>
<dbReference type="Gene3D" id="3.30.310.50">
    <property type="entry name" value="Alpha-D-phosphohexomutase, C-terminal domain"/>
    <property type="match status" value="1"/>
</dbReference>
<evidence type="ECO:0000313" key="6">
    <source>
        <dbReference type="Proteomes" id="UP000272942"/>
    </source>
</evidence>
<dbReference type="PANTHER" id="PTHR22573">
    <property type="entry name" value="PHOSPHOHEXOMUTASE FAMILY MEMBER"/>
    <property type="match status" value="1"/>
</dbReference>
<keyword evidence="1" id="KW-0479">Metal-binding</keyword>
<dbReference type="PANTHER" id="PTHR22573:SF2">
    <property type="entry name" value="PHOSPHOGLUCOMUTASE"/>
    <property type="match status" value="1"/>
</dbReference>
<dbReference type="Proteomes" id="UP000272942">
    <property type="component" value="Unassembled WGS sequence"/>
</dbReference>
<gene>
    <name evidence="5" type="ORF">ECPE_LOCUS6918</name>
</gene>
<name>A0A3P8KKZ8_9TREM</name>
<evidence type="ECO:0000256" key="2">
    <source>
        <dbReference type="ARBA" id="ARBA00022842"/>
    </source>
</evidence>
<dbReference type="GO" id="GO:0005975">
    <property type="term" value="P:carbohydrate metabolic process"/>
    <property type="evidence" value="ECO:0007669"/>
    <property type="project" value="InterPro"/>
</dbReference>
<dbReference type="Pfam" id="PF24947">
    <property type="entry name" value="PGM1_C_vert_fung"/>
    <property type="match status" value="1"/>
</dbReference>
<protein>
    <recommendedName>
        <fullName evidence="4">Alpha-D-phosphohexomutase alpha/beta/alpha domain-containing protein</fullName>
    </recommendedName>
</protein>
<evidence type="ECO:0000256" key="1">
    <source>
        <dbReference type="ARBA" id="ARBA00022723"/>
    </source>
</evidence>
<keyword evidence="2" id="KW-0460">Magnesium</keyword>
<dbReference type="SUPFAM" id="SSF53738">
    <property type="entry name" value="Phosphoglucomutase, first 3 domains"/>
    <property type="match status" value="1"/>
</dbReference>
<dbReference type="GO" id="GO:0004614">
    <property type="term" value="F:phosphoglucomutase activity"/>
    <property type="evidence" value="ECO:0007669"/>
    <property type="project" value="InterPro"/>
</dbReference>
<proteinExistence type="predicted"/>
<dbReference type="FunFam" id="3.30.310.50:FF:000002">
    <property type="entry name" value="Phosphoglucomutase 5"/>
    <property type="match status" value="1"/>
</dbReference>
<accession>A0A3P8KKZ8</accession>
<organism evidence="5 6">
    <name type="scientific">Echinostoma caproni</name>
    <dbReference type="NCBI Taxonomy" id="27848"/>
    <lineage>
        <taxon>Eukaryota</taxon>
        <taxon>Metazoa</taxon>
        <taxon>Spiralia</taxon>
        <taxon>Lophotrochozoa</taxon>
        <taxon>Platyhelminthes</taxon>
        <taxon>Trematoda</taxon>
        <taxon>Digenea</taxon>
        <taxon>Plagiorchiida</taxon>
        <taxon>Echinostomata</taxon>
        <taxon>Echinostomatoidea</taxon>
        <taxon>Echinostomatidae</taxon>
        <taxon>Echinostoma</taxon>
    </lineage>
</organism>
<evidence type="ECO:0000313" key="5">
    <source>
        <dbReference type="EMBL" id="VDP79686.1"/>
    </source>
</evidence>
<dbReference type="OrthoDB" id="2291at2759"/>
<keyword evidence="6" id="KW-1185">Reference proteome</keyword>
<dbReference type="Pfam" id="PF02880">
    <property type="entry name" value="PGM_PMM_III"/>
    <property type="match status" value="1"/>
</dbReference>
<evidence type="ECO:0000259" key="4">
    <source>
        <dbReference type="Pfam" id="PF02880"/>
    </source>
</evidence>
<dbReference type="GO" id="GO:0005829">
    <property type="term" value="C:cytosol"/>
    <property type="evidence" value="ECO:0007669"/>
    <property type="project" value="TreeGrafter"/>
</dbReference>
<dbReference type="InterPro" id="IPR005846">
    <property type="entry name" value="A-D-PHexomutase_a/b/a-III"/>
</dbReference>
<evidence type="ECO:0000256" key="3">
    <source>
        <dbReference type="ARBA" id="ARBA00023235"/>
    </source>
</evidence>
<sequence>MAKNIPYFEVPTGWKFFGNLMDAKMCSLCGEESFGTGSDHIREKDGIWALLAWLSILAHRREAGQPVEVESIMREHWSKYGRYFFTRYDYENCTSAQGDEIMNQLKVLLKEGVKGRVFVASNGRQFHGEFCDDFSYSDPVDHSQTTNQGIRVMFTDGTRFVYRLSGTGSSGATLRVYVDTFEQDPTKHALLSQVYLQPHIELALKLCNVGKITGRTAPTVIT</sequence>
<reference evidence="5 6" key="1">
    <citation type="submission" date="2018-11" db="EMBL/GenBank/DDBJ databases">
        <authorList>
            <consortium name="Pathogen Informatics"/>
        </authorList>
    </citation>
    <scope>NUCLEOTIDE SEQUENCE [LARGE SCALE GENOMIC DNA]</scope>
    <source>
        <strain evidence="5 6">Egypt</strain>
    </source>
</reference>
<dbReference type="GO" id="GO:0046872">
    <property type="term" value="F:metal ion binding"/>
    <property type="evidence" value="ECO:0007669"/>
    <property type="project" value="UniProtKB-KW"/>
</dbReference>
<dbReference type="Gene3D" id="3.40.120.10">
    <property type="entry name" value="Alpha-D-Glucose-1,6-Bisphosphate, subunit A, domain 3"/>
    <property type="match status" value="1"/>
</dbReference>
<dbReference type="SUPFAM" id="SSF55957">
    <property type="entry name" value="Phosphoglucomutase, C-terminal domain"/>
    <property type="match status" value="1"/>
</dbReference>
<keyword evidence="3" id="KW-0413">Isomerase</keyword>